<dbReference type="Proteomes" id="UP001305779">
    <property type="component" value="Unassembled WGS sequence"/>
</dbReference>
<sequence length="101" mass="11407">MFSQLQSKRPETRNLQVEPHTEQISAPRNQIEAMPPSKTMPEPLKVPPYPTQPLYNPAVMHPVFMGNFRKAPFPQPLNGGLHPVATGYVFARDRMNGNTKL</sequence>
<dbReference type="EMBL" id="JAXOVC010000013">
    <property type="protein sequence ID" value="KAK4494549.1"/>
    <property type="molecule type" value="Genomic_DNA"/>
</dbReference>
<proteinExistence type="predicted"/>
<evidence type="ECO:0000256" key="1">
    <source>
        <dbReference type="SAM" id="MobiDB-lite"/>
    </source>
</evidence>
<accession>A0ABR0DZM0</accession>
<evidence type="ECO:0000313" key="3">
    <source>
        <dbReference type="Proteomes" id="UP001305779"/>
    </source>
</evidence>
<feature type="region of interest" description="Disordered" evidence="1">
    <location>
        <begin position="1"/>
        <end position="48"/>
    </location>
</feature>
<name>A0ABR0DZM0_ZASCE</name>
<comment type="caution">
    <text evidence="2">The sequence shown here is derived from an EMBL/GenBank/DDBJ whole genome shotgun (WGS) entry which is preliminary data.</text>
</comment>
<evidence type="ECO:0000313" key="2">
    <source>
        <dbReference type="EMBL" id="KAK4494549.1"/>
    </source>
</evidence>
<gene>
    <name evidence="2" type="ORF">PRZ48_013905</name>
</gene>
<organism evidence="2 3">
    <name type="scientific">Zasmidium cellare</name>
    <name type="common">Wine cellar mold</name>
    <name type="synonym">Racodium cellare</name>
    <dbReference type="NCBI Taxonomy" id="395010"/>
    <lineage>
        <taxon>Eukaryota</taxon>
        <taxon>Fungi</taxon>
        <taxon>Dikarya</taxon>
        <taxon>Ascomycota</taxon>
        <taxon>Pezizomycotina</taxon>
        <taxon>Dothideomycetes</taxon>
        <taxon>Dothideomycetidae</taxon>
        <taxon>Mycosphaerellales</taxon>
        <taxon>Mycosphaerellaceae</taxon>
        <taxon>Zasmidium</taxon>
    </lineage>
</organism>
<keyword evidence="3" id="KW-1185">Reference proteome</keyword>
<reference evidence="2 3" key="1">
    <citation type="journal article" date="2023" name="G3 (Bethesda)">
        <title>A chromosome-level genome assembly of Zasmidium syzygii isolated from banana leaves.</title>
        <authorList>
            <person name="van Westerhoven A.C."/>
            <person name="Mehrabi R."/>
            <person name="Talebi R."/>
            <person name="Steentjes M.B.F."/>
            <person name="Corcolon B."/>
            <person name="Chong P.A."/>
            <person name="Kema G.H.J."/>
            <person name="Seidl M.F."/>
        </authorList>
    </citation>
    <scope>NUCLEOTIDE SEQUENCE [LARGE SCALE GENOMIC DNA]</scope>
    <source>
        <strain evidence="2 3">P124</strain>
    </source>
</reference>
<protein>
    <submittedName>
        <fullName evidence="2">Uncharacterized protein</fullName>
    </submittedName>
</protein>